<sequence length="456" mass="50162">MTTADSPSSCVLPPSLLDLLSNSIILDNLVHYLPLSSIFALARTSSYLRDLIFHTASVFRYIDLSRCRGAYVSTNLLTRIDSGGFPWRAQRMDENLTEDEFYAGPLRGVLMKLGRMKVLQSVQTLVLDELASVTHDLISDIVLDPEYHVRLLSIRRCLNVNHSKLQQLLRHICRPSRPEGTPRLQGLYVFTPPASPNQHALDYGLPVSGATPSQGTQLGAAVAPTDRLGAGGIDPWYAPAGQVIYPGHGHRTSWEETMLACKDIISFDAVLCTHMHADMAPVLHVASRDYLAENKAGIPPLATIALGPTGCASCGRQPRGAPVWGESDPSEFPLLWPPPSSGKLIDAVRPPPRRGENGEVLPQRLIVSCTWCLTNRHCESCHRWWCAHCYNPTLSKKLSDLERLHQAGLSYLPSGDELNDGATSGDRGDHIKVFNRLCVQHCLVDEWMIRAGGDGM</sequence>
<comment type="caution">
    <text evidence="1">The sequence shown here is derived from an EMBL/GenBank/DDBJ whole genome shotgun (WGS) entry which is preliminary data.</text>
</comment>
<dbReference type="RefSeq" id="XP_007729703.1">
    <property type="nucleotide sequence ID" value="XM_007731513.1"/>
</dbReference>
<reference evidence="1 2" key="1">
    <citation type="submission" date="2013-03" db="EMBL/GenBank/DDBJ databases">
        <title>The Genome Sequence of Capronia epimyces CBS 606.96.</title>
        <authorList>
            <consortium name="The Broad Institute Genomics Platform"/>
            <person name="Cuomo C."/>
            <person name="de Hoog S."/>
            <person name="Gorbushina A."/>
            <person name="Walker B."/>
            <person name="Young S.K."/>
            <person name="Zeng Q."/>
            <person name="Gargeya S."/>
            <person name="Fitzgerald M."/>
            <person name="Haas B."/>
            <person name="Abouelleil A."/>
            <person name="Allen A.W."/>
            <person name="Alvarado L."/>
            <person name="Arachchi H.M."/>
            <person name="Berlin A.M."/>
            <person name="Chapman S.B."/>
            <person name="Gainer-Dewar J."/>
            <person name="Goldberg J."/>
            <person name="Griggs A."/>
            <person name="Gujja S."/>
            <person name="Hansen M."/>
            <person name="Howarth C."/>
            <person name="Imamovic A."/>
            <person name="Ireland A."/>
            <person name="Larimer J."/>
            <person name="McCowan C."/>
            <person name="Murphy C."/>
            <person name="Pearson M."/>
            <person name="Poon T.W."/>
            <person name="Priest M."/>
            <person name="Roberts A."/>
            <person name="Saif S."/>
            <person name="Shea T."/>
            <person name="Sisk P."/>
            <person name="Sykes S."/>
            <person name="Wortman J."/>
            <person name="Nusbaum C."/>
            <person name="Birren B."/>
        </authorList>
    </citation>
    <scope>NUCLEOTIDE SEQUENCE [LARGE SCALE GENOMIC DNA]</scope>
    <source>
        <strain evidence="1 2">CBS 606.96</strain>
    </source>
</reference>
<dbReference type="OrthoDB" id="5345494at2759"/>
<name>W9YJT3_9EURO</name>
<evidence type="ECO:0008006" key="3">
    <source>
        <dbReference type="Google" id="ProtNLM"/>
    </source>
</evidence>
<accession>W9YJT3</accession>
<dbReference type="EMBL" id="AMGY01000001">
    <property type="protein sequence ID" value="EXJ92813.1"/>
    <property type="molecule type" value="Genomic_DNA"/>
</dbReference>
<dbReference type="HOGENOM" id="CLU_037759_0_0_1"/>
<dbReference type="Proteomes" id="UP000019478">
    <property type="component" value="Unassembled WGS sequence"/>
</dbReference>
<keyword evidence="2" id="KW-1185">Reference proteome</keyword>
<dbReference type="GeneID" id="19165503"/>
<dbReference type="eggNOG" id="ENOG502QQ04">
    <property type="taxonomic scope" value="Eukaryota"/>
</dbReference>
<protein>
    <recommendedName>
        <fullName evidence="3">F-box domain-containing protein</fullName>
    </recommendedName>
</protein>
<dbReference type="STRING" id="1182542.W9YJT3"/>
<dbReference type="AlphaFoldDB" id="W9YJT3"/>
<proteinExistence type="predicted"/>
<organism evidence="1 2">
    <name type="scientific">Capronia epimyces CBS 606.96</name>
    <dbReference type="NCBI Taxonomy" id="1182542"/>
    <lineage>
        <taxon>Eukaryota</taxon>
        <taxon>Fungi</taxon>
        <taxon>Dikarya</taxon>
        <taxon>Ascomycota</taxon>
        <taxon>Pezizomycotina</taxon>
        <taxon>Eurotiomycetes</taxon>
        <taxon>Chaetothyriomycetidae</taxon>
        <taxon>Chaetothyriales</taxon>
        <taxon>Herpotrichiellaceae</taxon>
        <taxon>Capronia</taxon>
    </lineage>
</organism>
<gene>
    <name evidence="1" type="ORF">A1O3_01367</name>
</gene>
<evidence type="ECO:0000313" key="2">
    <source>
        <dbReference type="Proteomes" id="UP000019478"/>
    </source>
</evidence>
<evidence type="ECO:0000313" key="1">
    <source>
        <dbReference type="EMBL" id="EXJ92813.1"/>
    </source>
</evidence>